<reference evidence="9" key="1">
    <citation type="submission" date="2023-03" db="EMBL/GenBank/DDBJ databases">
        <title>Mating type loci evolution in Malassezia.</title>
        <authorList>
            <person name="Coelho M.A."/>
        </authorList>
    </citation>
    <scope>NUCLEOTIDE SEQUENCE</scope>
    <source>
        <strain evidence="9">CBS 9557</strain>
    </source>
</reference>
<dbReference type="PANTHER" id="PTHR12830:SF9">
    <property type="entry name" value="ANAPHASE-PROMOTING COMPLEX SUBUNIT 5"/>
    <property type="match status" value="1"/>
</dbReference>
<dbReference type="Proteomes" id="UP001213623">
    <property type="component" value="Chromosome 1"/>
</dbReference>
<keyword evidence="7" id="KW-0732">Signal</keyword>
<evidence type="ECO:0000256" key="4">
    <source>
        <dbReference type="ARBA" id="ARBA00022776"/>
    </source>
</evidence>
<dbReference type="InterPro" id="IPR037679">
    <property type="entry name" value="Apc5"/>
</dbReference>
<dbReference type="EMBL" id="CP119892">
    <property type="protein sequence ID" value="WFD25625.1"/>
    <property type="molecule type" value="Genomic_DNA"/>
</dbReference>
<dbReference type="AlphaFoldDB" id="A0AAF0EJ99"/>
<name>A0AAF0EJ99_9BASI</name>
<dbReference type="InterPro" id="IPR026000">
    <property type="entry name" value="Apc5_dom"/>
</dbReference>
<evidence type="ECO:0000256" key="2">
    <source>
        <dbReference type="ARBA" id="ARBA00016066"/>
    </source>
</evidence>
<feature type="signal peptide" evidence="7">
    <location>
        <begin position="1"/>
        <end position="26"/>
    </location>
</feature>
<evidence type="ECO:0000256" key="5">
    <source>
        <dbReference type="ARBA" id="ARBA00022786"/>
    </source>
</evidence>
<sequence>MVQVGCQQTLDGHAMALLLLVTYVCLVPPEDDMHARRALLLYLVRALECVDAPPLHAAAWEARLQAVLQSDRGAYEKLEAYLHKSWAALESIDGLTDLMHGQLPECLDGLHGVNTERAMRLERRSYLGLFVRRARLSYEMLLDHERIELVDLCRAWRDGTSSTRTDEWQVHAPARAFRQWRESERRGDYTATKNDLHAFFDYTLPGCDQELHQHALLNLARFHMHTEGWEAARTALDEAILLARTVDDAECMRACDRLLDQLTLLDPVPTKEGSQVLTQPEARDARTSGAYAPLTLWKAEHERQQGRPLLAIVHALHDSAWAPRPPIEAAWEPRPSIERCAACPSAVLARVWLQLGEPTLAEAYLAHVARRAHDTPPPEYDALALDACITGAYRDAERGAYTAAISALVAPTLLERLTSQELCRTWQAAVWRVLWLRARRQGHTATLRRLQVLCPDVGEWYAPPTQSTRADAWLSEAQALREAIQPHQSLEPLMKAIAASEVQHAYPLRRAGLLQLAEVMTLALQMGPNAAAVLEEVRPQALADENGERRAYLHMVDAKHALASHDVARARQSLACASADWARTETWPAQTASVYMERALAEHAGDVSAQKQLCETYTQVSARARAAETAPCDPLVTQIERLVQRLSVRCGG</sequence>
<keyword evidence="4" id="KW-0498">Mitosis</keyword>
<keyword evidence="5" id="KW-0833">Ubl conjugation pathway</keyword>
<keyword evidence="3" id="KW-0132">Cell division</keyword>
<dbReference type="PANTHER" id="PTHR12830">
    <property type="entry name" value="ANAPHASE-PROMOTING COMPLEX SUBUNIT 5"/>
    <property type="match status" value="1"/>
</dbReference>
<gene>
    <name evidence="9" type="ORF">MNAN1_000588</name>
</gene>
<evidence type="ECO:0000256" key="1">
    <source>
        <dbReference type="ARBA" id="ARBA00007450"/>
    </source>
</evidence>
<evidence type="ECO:0000256" key="7">
    <source>
        <dbReference type="SAM" id="SignalP"/>
    </source>
</evidence>
<dbReference type="GO" id="GO:0031145">
    <property type="term" value="P:anaphase-promoting complex-dependent catabolic process"/>
    <property type="evidence" value="ECO:0007669"/>
    <property type="project" value="TreeGrafter"/>
</dbReference>
<evidence type="ECO:0000256" key="6">
    <source>
        <dbReference type="ARBA" id="ARBA00023306"/>
    </source>
</evidence>
<comment type="similarity">
    <text evidence="1">Belongs to the APC5 family.</text>
</comment>
<organism evidence="9 10">
    <name type="scientific">Malassezia nana</name>
    <dbReference type="NCBI Taxonomy" id="180528"/>
    <lineage>
        <taxon>Eukaryota</taxon>
        <taxon>Fungi</taxon>
        <taxon>Dikarya</taxon>
        <taxon>Basidiomycota</taxon>
        <taxon>Ustilaginomycotina</taxon>
        <taxon>Malasseziomycetes</taxon>
        <taxon>Malasseziales</taxon>
        <taxon>Malasseziaceae</taxon>
        <taxon>Malassezia</taxon>
    </lineage>
</organism>
<dbReference type="Pfam" id="PF12862">
    <property type="entry name" value="ANAPC5"/>
    <property type="match status" value="1"/>
</dbReference>
<proteinExistence type="inferred from homology"/>
<evidence type="ECO:0000313" key="10">
    <source>
        <dbReference type="Proteomes" id="UP001213623"/>
    </source>
</evidence>
<keyword evidence="10" id="KW-1185">Reference proteome</keyword>
<feature type="domain" description="Anaphase-promoting complex subunit 5" evidence="8">
    <location>
        <begin position="182"/>
        <end position="258"/>
    </location>
</feature>
<evidence type="ECO:0000256" key="3">
    <source>
        <dbReference type="ARBA" id="ARBA00022618"/>
    </source>
</evidence>
<evidence type="ECO:0000313" key="9">
    <source>
        <dbReference type="EMBL" id="WFD25625.1"/>
    </source>
</evidence>
<feature type="chain" id="PRO_5042298006" description="Anaphase-promoting complex subunit 5" evidence="7">
    <location>
        <begin position="27"/>
        <end position="652"/>
    </location>
</feature>
<keyword evidence="6" id="KW-0131">Cell cycle</keyword>
<evidence type="ECO:0000259" key="8">
    <source>
        <dbReference type="Pfam" id="PF12862"/>
    </source>
</evidence>
<dbReference type="GO" id="GO:0045842">
    <property type="term" value="P:positive regulation of mitotic metaphase/anaphase transition"/>
    <property type="evidence" value="ECO:0007669"/>
    <property type="project" value="TreeGrafter"/>
</dbReference>
<protein>
    <recommendedName>
        <fullName evidence="2">Anaphase-promoting complex subunit 5</fullName>
    </recommendedName>
</protein>
<dbReference type="GO" id="GO:0070979">
    <property type="term" value="P:protein K11-linked ubiquitination"/>
    <property type="evidence" value="ECO:0007669"/>
    <property type="project" value="TreeGrafter"/>
</dbReference>
<dbReference type="GO" id="GO:0051301">
    <property type="term" value="P:cell division"/>
    <property type="evidence" value="ECO:0007669"/>
    <property type="project" value="UniProtKB-KW"/>
</dbReference>
<accession>A0AAF0EJ99</accession>
<dbReference type="GO" id="GO:0005680">
    <property type="term" value="C:anaphase-promoting complex"/>
    <property type="evidence" value="ECO:0007669"/>
    <property type="project" value="InterPro"/>
</dbReference>